<evidence type="ECO:0000313" key="9">
    <source>
        <dbReference type="EMBL" id="MFC7339185.1"/>
    </source>
</evidence>
<reference evidence="10" key="1">
    <citation type="journal article" date="2019" name="Int. J. Syst. Evol. Microbiol.">
        <title>The Global Catalogue of Microorganisms (GCM) 10K type strain sequencing project: providing services to taxonomists for standard genome sequencing and annotation.</title>
        <authorList>
            <consortium name="The Broad Institute Genomics Platform"/>
            <consortium name="The Broad Institute Genome Sequencing Center for Infectious Disease"/>
            <person name="Wu L."/>
            <person name="Ma J."/>
        </authorList>
    </citation>
    <scope>NUCLEOTIDE SEQUENCE [LARGE SCALE GENOMIC DNA]</scope>
    <source>
        <strain evidence="10">CGMCC 4.1467</strain>
    </source>
</reference>
<dbReference type="SUPFAM" id="SSF53649">
    <property type="entry name" value="Alkaline phosphatase-like"/>
    <property type="match status" value="1"/>
</dbReference>
<dbReference type="PANTHER" id="PTHR45953:SF1">
    <property type="entry name" value="IDURONATE 2-SULFATASE"/>
    <property type="match status" value="1"/>
</dbReference>
<dbReference type="CDD" id="cd16030">
    <property type="entry name" value="iduronate-2-sulfatase"/>
    <property type="match status" value="1"/>
</dbReference>
<evidence type="ECO:0000256" key="3">
    <source>
        <dbReference type="ARBA" id="ARBA00022723"/>
    </source>
</evidence>
<dbReference type="InterPro" id="IPR017850">
    <property type="entry name" value="Alkaline_phosphatase_core_sf"/>
</dbReference>
<dbReference type="RefSeq" id="WP_379715513.1">
    <property type="nucleotide sequence ID" value="NZ_JBHTBS010000013.1"/>
</dbReference>
<feature type="chain" id="PRO_5047226214" evidence="7">
    <location>
        <begin position="21"/>
        <end position="470"/>
    </location>
</feature>
<keyword evidence="10" id="KW-1185">Reference proteome</keyword>
<dbReference type="Proteomes" id="UP001596472">
    <property type="component" value="Unassembled WGS sequence"/>
</dbReference>
<keyword evidence="5" id="KW-0378">Hydrolase</keyword>
<dbReference type="EMBL" id="JBHTBS010000013">
    <property type="protein sequence ID" value="MFC7339185.1"/>
    <property type="molecule type" value="Genomic_DNA"/>
</dbReference>
<feature type="signal peptide" evidence="7">
    <location>
        <begin position="1"/>
        <end position="20"/>
    </location>
</feature>
<keyword evidence="6" id="KW-0106">Calcium</keyword>
<dbReference type="Gene3D" id="3.40.720.10">
    <property type="entry name" value="Alkaline Phosphatase, subunit A"/>
    <property type="match status" value="1"/>
</dbReference>
<evidence type="ECO:0000256" key="7">
    <source>
        <dbReference type="SAM" id="SignalP"/>
    </source>
</evidence>
<name>A0ABW2LC79_9BACT</name>
<comment type="similarity">
    <text evidence="2">Belongs to the sulfatase family.</text>
</comment>
<keyword evidence="3" id="KW-0479">Metal-binding</keyword>
<evidence type="ECO:0000256" key="1">
    <source>
        <dbReference type="ARBA" id="ARBA00001913"/>
    </source>
</evidence>
<sequence>MIKTITTAILSLLLPLCGHAADDSAKKNVLLICIDDLRPELGCYGKDYIKSPNIDRLASEGRRFSRHYVQAPSCGPSRYSLLTGLYGSASPSNGELFQRAENLEKAGPSLPAWLRDQGYNTVSIGKVSHHPGGWGGPDWDDTSQLEMPGSWTEQFMPCGPWKHPRGAMHGLANGEIRGPEKHSMAVFQSHDGPDDAYPDGLITEKGIAELTRLASDPKPFFLAIGLIRPHLPFGAPARYMEGYKDAKLPPIPHPEKPTGKTTWGPSGEFKQYDHFGHDAWTDPEHALAVRKHYAACVSYADSMVGQILAQLETLKIADDTIVVLWGDHGWHLGEHAVWGKHTLFEESLHSPLIVRSPGMKKPGEATDQIAETVDLYPTLCELVEIPVPENLSGQSLVAALNGDAAKEDSALSQWGGARSLRTGQYRLTLHKNGYVELYDHDSPEGETRNIATEEKELVEQLKLALDAKLR</sequence>
<organism evidence="9 10">
    <name type="scientific">Haloferula chungangensis</name>
    <dbReference type="NCBI Taxonomy" id="1048331"/>
    <lineage>
        <taxon>Bacteria</taxon>
        <taxon>Pseudomonadati</taxon>
        <taxon>Verrucomicrobiota</taxon>
        <taxon>Verrucomicrobiia</taxon>
        <taxon>Verrucomicrobiales</taxon>
        <taxon>Verrucomicrobiaceae</taxon>
        <taxon>Haloferula</taxon>
    </lineage>
</organism>
<comment type="caution">
    <text evidence="9">The sequence shown here is derived from an EMBL/GenBank/DDBJ whole genome shotgun (WGS) entry which is preliminary data.</text>
</comment>
<keyword evidence="4 7" id="KW-0732">Signal</keyword>
<dbReference type="Pfam" id="PF00884">
    <property type="entry name" value="Sulfatase"/>
    <property type="match status" value="1"/>
</dbReference>
<feature type="domain" description="Sulfatase N-terminal" evidence="8">
    <location>
        <begin position="27"/>
        <end position="383"/>
    </location>
</feature>
<dbReference type="PANTHER" id="PTHR45953">
    <property type="entry name" value="IDURONATE 2-SULFATASE"/>
    <property type="match status" value="1"/>
</dbReference>
<evidence type="ECO:0000256" key="6">
    <source>
        <dbReference type="ARBA" id="ARBA00022837"/>
    </source>
</evidence>
<accession>A0ABW2LC79</accession>
<dbReference type="InterPro" id="IPR035874">
    <property type="entry name" value="IDS"/>
</dbReference>
<evidence type="ECO:0000256" key="2">
    <source>
        <dbReference type="ARBA" id="ARBA00008779"/>
    </source>
</evidence>
<evidence type="ECO:0000256" key="5">
    <source>
        <dbReference type="ARBA" id="ARBA00022801"/>
    </source>
</evidence>
<evidence type="ECO:0000256" key="4">
    <source>
        <dbReference type="ARBA" id="ARBA00022729"/>
    </source>
</evidence>
<protein>
    <submittedName>
        <fullName evidence="9">Sulfatase</fullName>
    </submittedName>
</protein>
<dbReference type="InterPro" id="IPR000917">
    <property type="entry name" value="Sulfatase_N"/>
</dbReference>
<dbReference type="PROSITE" id="PS00523">
    <property type="entry name" value="SULFATASE_1"/>
    <property type="match status" value="1"/>
</dbReference>
<evidence type="ECO:0000259" key="8">
    <source>
        <dbReference type="Pfam" id="PF00884"/>
    </source>
</evidence>
<dbReference type="InterPro" id="IPR024607">
    <property type="entry name" value="Sulfatase_CS"/>
</dbReference>
<evidence type="ECO:0000313" key="10">
    <source>
        <dbReference type="Proteomes" id="UP001596472"/>
    </source>
</evidence>
<gene>
    <name evidence="9" type="ORF">ACFQY0_18470</name>
</gene>
<comment type="cofactor">
    <cofactor evidence="1">
        <name>Ca(2+)</name>
        <dbReference type="ChEBI" id="CHEBI:29108"/>
    </cofactor>
</comment>
<proteinExistence type="inferred from homology"/>